<dbReference type="InterPro" id="IPR052022">
    <property type="entry name" value="26kDa_periplasmic_antigen"/>
</dbReference>
<dbReference type="Gene3D" id="3.30.110.170">
    <property type="entry name" value="Protein of unknown function (DUF541), domain 1"/>
    <property type="match status" value="1"/>
</dbReference>
<evidence type="ECO:0000313" key="2">
    <source>
        <dbReference type="EMBL" id="QTQ14428.1"/>
    </source>
</evidence>
<organism evidence="2 3">
    <name type="scientific">Treponema parvum</name>
    <dbReference type="NCBI Taxonomy" id="138851"/>
    <lineage>
        <taxon>Bacteria</taxon>
        <taxon>Pseudomonadati</taxon>
        <taxon>Spirochaetota</taxon>
        <taxon>Spirochaetia</taxon>
        <taxon>Spirochaetales</taxon>
        <taxon>Treponemataceae</taxon>
        <taxon>Treponema</taxon>
    </lineage>
</organism>
<dbReference type="Proteomes" id="UP000671908">
    <property type="component" value="Chromosome"/>
</dbReference>
<dbReference type="PANTHER" id="PTHR34387:SF1">
    <property type="entry name" value="PERIPLASMIC IMMUNOGENIC PROTEIN"/>
    <property type="match status" value="1"/>
</dbReference>
<feature type="chain" id="PRO_5036708839" evidence="1">
    <location>
        <begin position="26"/>
        <end position="240"/>
    </location>
</feature>
<sequence length="240" mass="25704">MKNKIKNSAVIFAILIAAIFTSSCATGRFGREMRTVSVIGTGVVSIKPDQATIVMSVRTSNADLQTAVQDNAKKMNSVQQAVLSVGLSKDDISTQNYNIHREYTWENNRQIFGNYRVSNEILVTVSDIEKAGTLIDTAVKAGANEFSSLNFGVSDTTGAVEQARILAMEKAEKAAKILATTGGTSIGKIVSIQEDYVPYNDSTRMLNDGMLMSAKAAGPTPINAGNTDISVTVHVTYALQ</sequence>
<accession>A0A975IF03</accession>
<evidence type="ECO:0000313" key="3">
    <source>
        <dbReference type="Proteomes" id="UP000671908"/>
    </source>
</evidence>
<proteinExistence type="predicted"/>
<dbReference type="AlphaFoldDB" id="A0A975IF03"/>
<feature type="signal peptide" evidence="1">
    <location>
        <begin position="1"/>
        <end position="25"/>
    </location>
</feature>
<dbReference type="Pfam" id="PF04402">
    <property type="entry name" value="SIMPL"/>
    <property type="match status" value="1"/>
</dbReference>
<reference evidence="2 3" key="1">
    <citation type="journal article" date="2021" name="Microbiol. Resour. Announc.">
        <title>Complete Genome Sequences of Three Human Oral Treponema parvum Isolates.</title>
        <authorList>
            <person name="Zeng H."/>
            <person name="Watt R.M."/>
        </authorList>
    </citation>
    <scope>NUCLEOTIDE SEQUENCE [LARGE SCALE GENOMIC DNA]</scope>
    <source>
        <strain evidence="2 3">ATCC 700770</strain>
    </source>
</reference>
<name>A0A975IF03_9SPIR</name>
<evidence type="ECO:0000256" key="1">
    <source>
        <dbReference type="SAM" id="SignalP"/>
    </source>
</evidence>
<protein>
    <submittedName>
        <fullName evidence="2">SIMPL domain-containing protein</fullName>
    </submittedName>
</protein>
<dbReference type="Gene3D" id="3.30.70.2970">
    <property type="entry name" value="Protein of unknown function (DUF541), domain 2"/>
    <property type="match status" value="1"/>
</dbReference>
<keyword evidence="1" id="KW-0732">Signal</keyword>
<dbReference type="InterPro" id="IPR007497">
    <property type="entry name" value="SIMPL/DUF541"/>
</dbReference>
<gene>
    <name evidence="2" type="ORF">HRQ91_08155</name>
</gene>
<dbReference type="PROSITE" id="PS51257">
    <property type="entry name" value="PROKAR_LIPOPROTEIN"/>
    <property type="match status" value="1"/>
</dbReference>
<dbReference type="GO" id="GO:0006974">
    <property type="term" value="P:DNA damage response"/>
    <property type="evidence" value="ECO:0007669"/>
    <property type="project" value="TreeGrafter"/>
</dbReference>
<dbReference type="EMBL" id="CP054142">
    <property type="protein sequence ID" value="QTQ14428.1"/>
    <property type="molecule type" value="Genomic_DNA"/>
</dbReference>
<dbReference type="RefSeq" id="WP_210119084.1">
    <property type="nucleotide sequence ID" value="NZ_CP054142.1"/>
</dbReference>
<dbReference type="KEGG" id="tpav:HRQ91_08155"/>
<keyword evidence="3" id="KW-1185">Reference proteome</keyword>
<dbReference type="PANTHER" id="PTHR34387">
    <property type="entry name" value="SLR1258 PROTEIN"/>
    <property type="match status" value="1"/>
</dbReference>